<dbReference type="CDD" id="cd00167">
    <property type="entry name" value="SANT"/>
    <property type="match status" value="2"/>
</dbReference>
<evidence type="ECO:0000256" key="1">
    <source>
        <dbReference type="ARBA" id="ARBA00023015"/>
    </source>
</evidence>
<keyword evidence="3" id="KW-0804">Transcription</keyword>
<feature type="domain" description="Myb-like" evidence="6">
    <location>
        <begin position="136"/>
        <end position="186"/>
    </location>
</feature>
<dbReference type="InterPro" id="IPR051575">
    <property type="entry name" value="Myb-like_DNA-bd"/>
</dbReference>
<dbReference type="InterPro" id="IPR001005">
    <property type="entry name" value="SANT/Myb"/>
</dbReference>
<dbReference type="AlphaFoldDB" id="A0AAV0UTW7"/>
<feature type="compositionally biased region" description="Basic and acidic residues" evidence="5">
    <location>
        <begin position="32"/>
        <end position="42"/>
    </location>
</feature>
<evidence type="ECO:0000259" key="6">
    <source>
        <dbReference type="PROSITE" id="PS50090"/>
    </source>
</evidence>
<keyword evidence="9" id="KW-1185">Reference proteome</keyword>
<dbReference type="Proteomes" id="UP001162031">
    <property type="component" value="Unassembled WGS sequence"/>
</dbReference>
<keyword evidence="2" id="KW-0238">DNA-binding</keyword>
<dbReference type="SMART" id="SM00717">
    <property type="entry name" value="SANT"/>
    <property type="match status" value="3"/>
</dbReference>
<evidence type="ECO:0000256" key="2">
    <source>
        <dbReference type="ARBA" id="ARBA00023125"/>
    </source>
</evidence>
<dbReference type="SUPFAM" id="SSF46689">
    <property type="entry name" value="Homeodomain-like"/>
    <property type="match status" value="2"/>
</dbReference>
<organism evidence="8 9">
    <name type="scientific">Hyaloperonospora brassicae</name>
    <name type="common">Brassica downy mildew</name>
    <name type="synonym">Peronospora brassicae</name>
    <dbReference type="NCBI Taxonomy" id="162125"/>
    <lineage>
        <taxon>Eukaryota</taxon>
        <taxon>Sar</taxon>
        <taxon>Stramenopiles</taxon>
        <taxon>Oomycota</taxon>
        <taxon>Peronosporomycetes</taxon>
        <taxon>Peronosporales</taxon>
        <taxon>Peronosporaceae</taxon>
        <taxon>Hyaloperonospora</taxon>
    </lineage>
</organism>
<dbReference type="GO" id="GO:0000978">
    <property type="term" value="F:RNA polymerase II cis-regulatory region sequence-specific DNA binding"/>
    <property type="evidence" value="ECO:0007669"/>
    <property type="project" value="TreeGrafter"/>
</dbReference>
<dbReference type="PANTHER" id="PTHR46621">
    <property type="entry name" value="SNRNA-ACTIVATING PROTEIN COMPLEX SUBUNIT 4"/>
    <property type="match status" value="1"/>
</dbReference>
<proteinExistence type="predicted"/>
<dbReference type="GO" id="GO:0042796">
    <property type="term" value="P:snRNA transcription by RNA polymerase III"/>
    <property type="evidence" value="ECO:0007669"/>
    <property type="project" value="TreeGrafter"/>
</dbReference>
<evidence type="ECO:0000259" key="7">
    <source>
        <dbReference type="PROSITE" id="PS51294"/>
    </source>
</evidence>
<dbReference type="PROSITE" id="PS51294">
    <property type="entry name" value="HTH_MYB"/>
    <property type="match status" value="3"/>
</dbReference>
<evidence type="ECO:0000313" key="9">
    <source>
        <dbReference type="Proteomes" id="UP001162031"/>
    </source>
</evidence>
<dbReference type="InterPro" id="IPR017930">
    <property type="entry name" value="Myb_dom"/>
</dbReference>
<comment type="caution">
    <text evidence="8">The sequence shown here is derived from an EMBL/GenBank/DDBJ whole genome shotgun (WGS) entry which is preliminary data.</text>
</comment>
<dbReference type="Gene3D" id="1.10.10.60">
    <property type="entry name" value="Homeodomain-like"/>
    <property type="match status" value="3"/>
</dbReference>
<dbReference type="PANTHER" id="PTHR46621:SF1">
    <property type="entry name" value="SNRNA-ACTIVATING PROTEIN COMPLEX SUBUNIT 4"/>
    <property type="match status" value="1"/>
</dbReference>
<keyword evidence="1" id="KW-0805">Transcription regulation</keyword>
<reference evidence="8" key="1">
    <citation type="submission" date="2022-12" db="EMBL/GenBank/DDBJ databases">
        <authorList>
            <person name="Webb A."/>
        </authorList>
    </citation>
    <scope>NUCLEOTIDE SEQUENCE</scope>
    <source>
        <strain evidence="8">Hp1</strain>
    </source>
</reference>
<feature type="domain" description="Myb-like" evidence="6">
    <location>
        <begin position="85"/>
        <end position="135"/>
    </location>
</feature>
<gene>
    <name evidence="8" type="ORF">HBR001_LOCUS7989</name>
</gene>
<keyword evidence="4" id="KW-0539">Nucleus</keyword>
<evidence type="ECO:0000256" key="5">
    <source>
        <dbReference type="SAM" id="MobiDB-lite"/>
    </source>
</evidence>
<evidence type="ECO:0000313" key="8">
    <source>
        <dbReference type="EMBL" id="CAI5739932.1"/>
    </source>
</evidence>
<dbReference type="GO" id="GO:0001006">
    <property type="term" value="F:RNA polymerase III type 3 promoter sequence-specific DNA binding"/>
    <property type="evidence" value="ECO:0007669"/>
    <property type="project" value="TreeGrafter"/>
</dbReference>
<dbReference type="GO" id="GO:0042795">
    <property type="term" value="P:snRNA transcription by RNA polymerase II"/>
    <property type="evidence" value="ECO:0007669"/>
    <property type="project" value="TreeGrafter"/>
</dbReference>
<dbReference type="InterPro" id="IPR009057">
    <property type="entry name" value="Homeodomain-like_sf"/>
</dbReference>
<feature type="region of interest" description="Disordered" evidence="5">
    <location>
        <begin position="453"/>
        <end position="475"/>
    </location>
</feature>
<dbReference type="EMBL" id="CANTFL010001441">
    <property type="protein sequence ID" value="CAI5739932.1"/>
    <property type="molecule type" value="Genomic_DNA"/>
</dbReference>
<dbReference type="PROSITE" id="PS50090">
    <property type="entry name" value="MYB_LIKE"/>
    <property type="match status" value="3"/>
</dbReference>
<sequence>MSTSIAEPGVKRPTTLLHSLVYEAPRKTQKAQAEDEKGKRWTPEQDAALRQAVEEFGQRNWKAIASRVDGRNHAQCLQRWNKVLKPGLVKGHWAYEEDSTLEHMVLQGCHSWGEVATYIPGRTAKQCRERWRNHLDPSINKFPFTPEEDRVIQDGFRNMGNRWTQIAELLPGRTEDAVKMRWKALNPNEKVKAKPGRPKLMPGMTVNKQRSAIPPLPDDVVAPAINRSVMTPSMPLYGNTGYSALMLHPDDRIPNDATLSLDTLQMTMPYTAQSPSTAMTMPYTEDSPSTAMTHQYPEPIIEPLSDEVKAENETKDAAILRELLRSHSSSLLSFGSSRGLDSFADMSPEDLLASGELDEMFRATVSISKDKSERGRPSSTSSMLDTLTSSFKDPESLQKAMQNLDHEDQHLFQGLIDSWRAQVSVDCVTASEVDDQIANLPVDPNAYLQRNFGTNSGRNLTRASPDASETRSFSRRSANGISYELGNITTDIDDLLDSDLMRPIRKGKLCR</sequence>
<dbReference type="Pfam" id="PF00249">
    <property type="entry name" value="Myb_DNA-binding"/>
    <property type="match status" value="1"/>
</dbReference>
<dbReference type="Pfam" id="PF13921">
    <property type="entry name" value="Myb_DNA-bind_6"/>
    <property type="match status" value="1"/>
</dbReference>
<feature type="region of interest" description="Disordered" evidence="5">
    <location>
        <begin position="16"/>
        <end position="42"/>
    </location>
</feature>
<dbReference type="FunFam" id="1.10.10.60:FF:000016">
    <property type="entry name" value="Transcriptional activator Myb isoform A"/>
    <property type="match status" value="1"/>
</dbReference>
<evidence type="ECO:0000256" key="3">
    <source>
        <dbReference type="ARBA" id="ARBA00023163"/>
    </source>
</evidence>
<feature type="domain" description="HTH myb-type" evidence="7">
    <location>
        <begin position="89"/>
        <end position="135"/>
    </location>
</feature>
<dbReference type="GO" id="GO:0019185">
    <property type="term" value="C:snRNA-activating protein complex"/>
    <property type="evidence" value="ECO:0007669"/>
    <property type="project" value="TreeGrafter"/>
</dbReference>
<feature type="domain" description="HTH myb-type" evidence="7">
    <location>
        <begin position="136"/>
        <end position="190"/>
    </location>
</feature>
<feature type="compositionally biased region" description="Polar residues" evidence="5">
    <location>
        <begin position="453"/>
        <end position="462"/>
    </location>
</feature>
<evidence type="ECO:0008006" key="10">
    <source>
        <dbReference type="Google" id="ProtNLM"/>
    </source>
</evidence>
<protein>
    <recommendedName>
        <fullName evidence="10">Myb-like DNA-binding protein</fullName>
    </recommendedName>
</protein>
<evidence type="ECO:0000256" key="4">
    <source>
        <dbReference type="ARBA" id="ARBA00023242"/>
    </source>
</evidence>
<accession>A0AAV0UTW7</accession>
<feature type="domain" description="Myb-like" evidence="6">
    <location>
        <begin position="33"/>
        <end position="84"/>
    </location>
</feature>
<name>A0AAV0UTW7_HYABA</name>
<feature type="domain" description="HTH myb-type" evidence="7">
    <location>
        <begin position="33"/>
        <end position="88"/>
    </location>
</feature>